<proteinExistence type="predicted"/>
<feature type="domain" description="ZAD" evidence="9">
    <location>
        <begin position="5"/>
        <end position="78"/>
    </location>
</feature>
<dbReference type="SMART" id="SM00355">
    <property type="entry name" value="ZnF_C2H2"/>
    <property type="match status" value="10"/>
</dbReference>
<dbReference type="PROSITE" id="PS51915">
    <property type="entry name" value="ZAD"/>
    <property type="match status" value="1"/>
</dbReference>
<evidence type="ECO:0000256" key="1">
    <source>
        <dbReference type="ARBA" id="ARBA00022723"/>
    </source>
</evidence>
<dbReference type="PANTHER" id="PTHR24379:SF121">
    <property type="entry name" value="C2H2-TYPE DOMAIN-CONTAINING PROTEIN"/>
    <property type="match status" value="1"/>
</dbReference>
<evidence type="ECO:0000259" key="9">
    <source>
        <dbReference type="PROSITE" id="PS51915"/>
    </source>
</evidence>
<dbReference type="InterPro" id="IPR036236">
    <property type="entry name" value="Znf_C2H2_sf"/>
</dbReference>
<feature type="domain" description="C2H2-type" evidence="8">
    <location>
        <begin position="390"/>
        <end position="412"/>
    </location>
</feature>
<feature type="compositionally biased region" description="Acidic residues" evidence="7">
    <location>
        <begin position="109"/>
        <end position="130"/>
    </location>
</feature>
<dbReference type="Gene3D" id="3.40.1800.20">
    <property type="match status" value="1"/>
</dbReference>
<dbReference type="PANTHER" id="PTHR24379">
    <property type="entry name" value="KRAB AND ZINC FINGER DOMAIN-CONTAINING"/>
    <property type="match status" value="1"/>
</dbReference>
<feature type="domain" description="C2H2-type" evidence="8">
    <location>
        <begin position="307"/>
        <end position="334"/>
    </location>
</feature>
<feature type="binding site" evidence="6">
    <location>
        <position position="7"/>
    </location>
    <ligand>
        <name>Zn(2+)</name>
        <dbReference type="ChEBI" id="CHEBI:29105"/>
    </ligand>
</feature>
<keyword evidence="3 5" id="KW-0863">Zinc-finger</keyword>
<feature type="binding site" evidence="6">
    <location>
        <position position="10"/>
    </location>
    <ligand>
        <name>Zn(2+)</name>
        <dbReference type="ChEBI" id="CHEBI:29105"/>
    </ligand>
</feature>
<dbReference type="Gene3D" id="3.30.160.60">
    <property type="entry name" value="Classic Zinc Finger"/>
    <property type="match status" value="4"/>
</dbReference>
<feature type="domain" description="C2H2-type" evidence="8">
    <location>
        <begin position="469"/>
        <end position="496"/>
    </location>
</feature>
<dbReference type="Pfam" id="PF00096">
    <property type="entry name" value="zf-C2H2"/>
    <property type="match status" value="2"/>
</dbReference>
<evidence type="ECO:0000256" key="5">
    <source>
        <dbReference type="PROSITE-ProRule" id="PRU00042"/>
    </source>
</evidence>
<evidence type="ECO:0000256" key="6">
    <source>
        <dbReference type="PROSITE-ProRule" id="PRU01263"/>
    </source>
</evidence>
<evidence type="ECO:0000259" key="8">
    <source>
        <dbReference type="PROSITE" id="PS50157"/>
    </source>
</evidence>
<feature type="binding site" evidence="6">
    <location>
        <position position="54"/>
    </location>
    <ligand>
        <name>Zn(2+)</name>
        <dbReference type="ChEBI" id="CHEBI:29105"/>
    </ligand>
</feature>
<dbReference type="EMBL" id="GFDL01014367">
    <property type="protein sequence ID" value="JAV20678.1"/>
    <property type="molecule type" value="Transcribed_RNA"/>
</dbReference>
<organism evidence="10">
    <name type="scientific">Culex tarsalis</name>
    <name type="common">Encephalitis mosquito</name>
    <dbReference type="NCBI Taxonomy" id="7177"/>
    <lineage>
        <taxon>Eukaryota</taxon>
        <taxon>Metazoa</taxon>
        <taxon>Ecdysozoa</taxon>
        <taxon>Arthropoda</taxon>
        <taxon>Hexapoda</taxon>
        <taxon>Insecta</taxon>
        <taxon>Pterygota</taxon>
        <taxon>Neoptera</taxon>
        <taxon>Endopterygota</taxon>
        <taxon>Diptera</taxon>
        <taxon>Nematocera</taxon>
        <taxon>Culicoidea</taxon>
        <taxon>Culicidae</taxon>
        <taxon>Culicinae</taxon>
        <taxon>Culicini</taxon>
        <taxon>Culex</taxon>
        <taxon>Culex</taxon>
    </lineage>
</organism>
<feature type="domain" description="C2H2-type" evidence="8">
    <location>
        <begin position="362"/>
        <end position="390"/>
    </location>
</feature>
<evidence type="ECO:0000313" key="10">
    <source>
        <dbReference type="EMBL" id="JAV20678.1"/>
    </source>
</evidence>
<evidence type="ECO:0000256" key="3">
    <source>
        <dbReference type="ARBA" id="ARBA00022771"/>
    </source>
</evidence>
<keyword evidence="4 6" id="KW-0862">Zinc</keyword>
<name>A0A1Q3EZL6_CULTA</name>
<dbReference type="Pfam" id="PF07776">
    <property type="entry name" value="zf-AD"/>
    <property type="match status" value="1"/>
</dbReference>
<feature type="domain" description="C2H2-type" evidence="8">
    <location>
        <begin position="497"/>
        <end position="526"/>
    </location>
</feature>
<accession>A0A1Q3EZL6</accession>
<feature type="binding site" evidence="6">
    <location>
        <position position="51"/>
    </location>
    <ligand>
        <name>Zn(2+)</name>
        <dbReference type="ChEBI" id="CHEBI:29105"/>
    </ligand>
</feature>
<dbReference type="SMART" id="SM00868">
    <property type="entry name" value="zf-AD"/>
    <property type="match status" value="1"/>
</dbReference>
<protein>
    <submittedName>
        <fullName evidence="10">Putative c2h2-type zn-finger protein</fullName>
    </submittedName>
</protein>
<dbReference type="AlphaFoldDB" id="A0A1Q3EZL6"/>
<keyword evidence="1 6" id="KW-0479">Metal-binding</keyword>
<feature type="domain" description="C2H2-type" evidence="8">
    <location>
        <begin position="333"/>
        <end position="361"/>
    </location>
</feature>
<reference evidence="10" key="1">
    <citation type="submission" date="2017-01" db="EMBL/GenBank/DDBJ databases">
        <title>A deep insight into the sialotranscriptome of adult male and female Cluex tarsalis mosquitoes.</title>
        <authorList>
            <person name="Ribeiro J.M."/>
            <person name="Moreira F."/>
            <person name="Bernard K.A."/>
            <person name="Calvo E."/>
        </authorList>
    </citation>
    <scope>NUCLEOTIDE SEQUENCE</scope>
    <source>
        <strain evidence="10">Kern County</strain>
        <tissue evidence="10">Salivary glands</tissue>
    </source>
</reference>
<keyword evidence="2" id="KW-0677">Repeat</keyword>
<dbReference type="SUPFAM" id="SSF57716">
    <property type="entry name" value="Glucocorticoid receptor-like (DNA-binding domain)"/>
    <property type="match status" value="1"/>
</dbReference>
<dbReference type="SUPFAM" id="SSF57667">
    <property type="entry name" value="beta-beta-alpha zinc fingers"/>
    <property type="match status" value="4"/>
</dbReference>
<evidence type="ECO:0000256" key="2">
    <source>
        <dbReference type="ARBA" id="ARBA00022737"/>
    </source>
</evidence>
<feature type="region of interest" description="Disordered" evidence="7">
    <location>
        <begin position="109"/>
        <end position="132"/>
    </location>
</feature>
<dbReference type="GO" id="GO:0008270">
    <property type="term" value="F:zinc ion binding"/>
    <property type="evidence" value="ECO:0007669"/>
    <property type="project" value="UniProtKB-UniRule"/>
</dbReference>
<dbReference type="PROSITE" id="PS00028">
    <property type="entry name" value="ZINC_FINGER_C2H2_1"/>
    <property type="match status" value="7"/>
</dbReference>
<dbReference type="InterPro" id="IPR012934">
    <property type="entry name" value="Znf_AD"/>
</dbReference>
<dbReference type="InterPro" id="IPR013087">
    <property type="entry name" value="Znf_C2H2_type"/>
</dbReference>
<dbReference type="Pfam" id="PF13913">
    <property type="entry name" value="zf-C2HC_2"/>
    <property type="match status" value="1"/>
</dbReference>
<dbReference type="PROSITE" id="PS50157">
    <property type="entry name" value="ZINC_FINGER_C2H2_2"/>
    <property type="match status" value="6"/>
</dbReference>
<evidence type="ECO:0000256" key="4">
    <source>
        <dbReference type="ARBA" id="ARBA00022833"/>
    </source>
</evidence>
<evidence type="ECO:0000256" key="7">
    <source>
        <dbReference type="SAM" id="MobiDB-lite"/>
    </source>
</evidence>
<dbReference type="GO" id="GO:0005634">
    <property type="term" value="C:nucleus"/>
    <property type="evidence" value="ECO:0007669"/>
    <property type="project" value="InterPro"/>
</dbReference>
<sequence>MDFEKICRLCLQERGRMRSVSEYQSDYFKLIFDSILQIEVTPDDELPQKICWQCISTLNKVNNAVQEFRTNNLKLHNQLSQMAPVKTEIIEDDEDLDPVSFIKCETIEMDPEETTQLDEDSEATLDADEKEDVHSPAYDVHEGLSNDQTNYEPSELVEVDLTAGPAQKIIPEIIIPKGKPGRPRVRPIIVRRKGVFGRRPQNPTVPKVPRQNEKRCYICMSDKVYESAEALFFHLNSHADLLPYTCTICVRETVVIKLVTTLNIHKRMHLLPIACEHCDKRFVSYKSIELHIMMQHQELTAANATPMPCPTCGKKFLTERALKFHMHSHNQKGNCEICGKMYYSKSKLRVHIQRVHENAERVECNICHKKLKGFDALKNHMQIMHSDNKMQCKYCSKTYTCKGSLLHHEKRHETIPEGKEISRDWKEYYTYVDDENTSSGARRKKCNLCGIVVLGISAHLTQVHFPKKFNCDQCEMQFRDKRALAVHKLEHDVGKILKCPICDREFTEARYLMMHLKTKKHRDHPLAQNTDWLDAMTSATLSIARKSKGKAATKRQKAEEQTAVENLEMFEQEWSDSI</sequence>